<evidence type="ECO:0000313" key="2">
    <source>
        <dbReference type="Proteomes" id="UP000179467"/>
    </source>
</evidence>
<keyword evidence="2" id="KW-1185">Reference proteome</keyword>
<accession>A0A1S1HJJ9</accession>
<organism evidence="1 2">
    <name type="scientific">Edaphosphingomonas haloaromaticamans</name>
    <dbReference type="NCBI Taxonomy" id="653954"/>
    <lineage>
        <taxon>Bacteria</taxon>
        <taxon>Pseudomonadati</taxon>
        <taxon>Pseudomonadota</taxon>
        <taxon>Alphaproteobacteria</taxon>
        <taxon>Sphingomonadales</taxon>
        <taxon>Rhizorhabdaceae</taxon>
        <taxon>Edaphosphingomonas</taxon>
    </lineage>
</organism>
<dbReference type="RefSeq" id="WP_139181760.1">
    <property type="nucleotide sequence ID" value="NZ_MIPT01000001.1"/>
</dbReference>
<reference evidence="1 2" key="1">
    <citation type="submission" date="2016-09" db="EMBL/GenBank/DDBJ databases">
        <title>Metabolic pathway, cell adaptation mechanisms and a novel monoxygenase revealed through proteogenomic-transcription analysis of a Sphingomonas haloaromaticamans strain degrading the fungicide ortho-phenylphenol.</title>
        <authorList>
            <person name="Perruchon C."/>
            <person name="Papadopoulou E.S."/>
            <person name="Rousidou C."/>
            <person name="Vasileiadis S."/>
            <person name="Tanou G."/>
            <person name="Amoutzias G."/>
            <person name="Molassiotis A."/>
            <person name="Karpouzas D.G."/>
        </authorList>
    </citation>
    <scope>NUCLEOTIDE SEQUENCE [LARGE SCALE GENOMIC DNA]</scope>
    <source>
        <strain evidence="1 2">P3</strain>
    </source>
</reference>
<dbReference type="Proteomes" id="UP000179467">
    <property type="component" value="Unassembled WGS sequence"/>
</dbReference>
<dbReference type="OrthoDB" id="7510196at2"/>
<name>A0A1S1HJJ9_9SPHN</name>
<dbReference type="EMBL" id="MIPT01000001">
    <property type="protein sequence ID" value="OHT21596.1"/>
    <property type="molecule type" value="Genomic_DNA"/>
</dbReference>
<sequence length="186" mass="20957">MKTHAMASGLRITLTKTELQALLNLARYGADQIEAAPHSYILPQRQKAVAADVIQGLELGLASVQWKQAEAKARREAPKREAERRAAREHHARIDGYAVWGMLGDWADLSNDPDRRQWADMFHPDTKPREQGEVRRNVWRIFISKGSAALDDFVVLSGDCTETADRAEIEQLARRIIARHEAPNPS</sequence>
<dbReference type="AlphaFoldDB" id="A0A1S1HJJ9"/>
<proteinExistence type="predicted"/>
<comment type="caution">
    <text evidence="1">The sequence shown here is derived from an EMBL/GenBank/DDBJ whole genome shotgun (WGS) entry which is preliminary data.</text>
</comment>
<gene>
    <name evidence="1" type="ORF">BHE75_03607</name>
</gene>
<protein>
    <submittedName>
        <fullName evidence="1">Uncharacterized protein</fullName>
    </submittedName>
</protein>
<evidence type="ECO:0000313" key="1">
    <source>
        <dbReference type="EMBL" id="OHT21596.1"/>
    </source>
</evidence>